<evidence type="ECO:0000313" key="3">
    <source>
        <dbReference type="Proteomes" id="UP000332933"/>
    </source>
</evidence>
<dbReference type="EMBL" id="CAADRA010007316">
    <property type="protein sequence ID" value="VFU00276.1"/>
    <property type="molecule type" value="Genomic_DNA"/>
</dbReference>
<dbReference type="OrthoDB" id="88341at2759"/>
<organism evidence="2 3">
    <name type="scientific">Aphanomyces stellatus</name>
    <dbReference type="NCBI Taxonomy" id="120398"/>
    <lineage>
        <taxon>Eukaryota</taxon>
        <taxon>Sar</taxon>
        <taxon>Stramenopiles</taxon>
        <taxon>Oomycota</taxon>
        <taxon>Saprolegniomycetes</taxon>
        <taxon>Saprolegniales</taxon>
        <taxon>Verrucalvaceae</taxon>
        <taxon>Aphanomyces</taxon>
    </lineage>
</organism>
<gene>
    <name evidence="2" type="primary">Aste57867_23631</name>
    <name evidence="1" type="ORF">As57867_023559</name>
    <name evidence="2" type="ORF">ASTE57867_23631</name>
</gene>
<protein>
    <submittedName>
        <fullName evidence="2">Aste57867_23631 protein</fullName>
    </submittedName>
</protein>
<dbReference type="Proteomes" id="UP000332933">
    <property type="component" value="Unassembled WGS sequence"/>
</dbReference>
<evidence type="ECO:0000313" key="1">
    <source>
        <dbReference type="EMBL" id="KAF0684396.1"/>
    </source>
</evidence>
<name>A0A485LQ26_9STRA</name>
<dbReference type="AlphaFoldDB" id="A0A485LQ26"/>
<evidence type="ECO:0000313" key="2">
    <source>
        <dbReference type="EMBL" id="VFU00276.1"/>
    </source>
</evidence>
<dbReference type="EMBL" id="VJMH01007290">
    <property type="protein sequence ID" value="KAF0684396.1"/>
    <property type="molecule type" value="Genomic_DNA"/>
</dbReference>
<keyword evidence="3" id="KW-1185">Reference proteome</keyword>
<proteinExistence type="predicted"/>
<sequence>MVHHPLGAVAAFHLLIRRGDVQAVESVLADAPHLANAVDVDSVTPIMQCIRAPDDMVEPMMDVLWHHGAAFTRVDGTRLLHLATDAPNRVSPRTLAVVFGLLGQVERNFYWGIHVHLILAMRHLHVELAMELWHAMERNMTPADDVIMSTLVLEAIKTKDEAMAMRVLHAPRPWAWIERFGGMRNEANDEVMRFEVVGWMDAAMQTVNPSVVAVFGEFDYFRPAVFAFAHFQTTTAVHDSGDWRRLCRRYEWAMTWHASRAALLVQRCRVGLPDDFGWLIAGFLFVVTDQAMAGWCDTCNQCRCLDCHHCMRACERRR</sequence>
<reference evidence="2 3" key="1">
    <citation type="submission" date="2019-03" db="EMBL/GenBank/DDBJ databases">
        <authorList>
            <person name="Gaulin E."/>
            <person name="Dumas B."/>
        </authorList>
    </citation>
    <scope>NUCLEOTIDE SEQUENCE [LARGE SCALE GENOMIC DNA]</scope>
    <source>
        <strain evidence="2">CBS 568.67</strain>
    </source>
</reference>
<accession>A0A485LQ26</accession>
<reference evidence="1" key="2">
    <citation type="submission" date="2019-06" db="EMBL/GenBank/DDBJ databases">
        <title>Genomics analysis of Aphanomyces spp. identifies a new class of oomycete effector associated with host adaptation.</title>
        <authorList>
            <person name="Gaulin E."/>
        </authorList>
    </citation>
    <scope>NUCLEOTIDE SEQUENCE</scope>
    <source>
        <strain evidence="1">CBS 578.67</strain>
    </source>
</reference>